<keyword evidence="2" id="KW-0677">Repeat</keyword>
<dbReference type="Pfam" id="PF13041">
    <property type="entry name" value="PPR_2"/>
    <property type="match status" value="1"/>
</dbReference>
<organism evidence="4 5">
    <name type="scientific">Dendrobium chrysotoxum</name>
    <name type="common">Orchid</name>
    <dbReference type="NCBI Taxonomy" id="161865"/>
    <lineage>
        <taxon>Eukaryota</taxon>
        <taxon>Viridiplantae</taxon>
        <taxon>Streptophyta</taxon>
        <taxon>Embryophyta</taxon>
        <taxon>Tracheophyta</taxon>
        <taxon>Spermatophyta</taxon>
        <taxon>Magnoliopsida</taxon>
        <taxon>Liliopsida</taxon>
        <taxon>Asparagales</taxon>
        <taxon>Orchidaceae</taxon>
        <taxon>Epidendroideae</taxon>
        <taxon>Malaxideae</taxon>
        <taxon>Dendrobiinae</taxon>
        <taxon>Dendrobium</taxon>
    </lineage>
</organism>
<evidence type="ECO:0000313" key="4">
    <source>
        <dbReference type="EMBL" id="KAH0458728.1"/>
    </source>
</evidence>
<dbReference type="InterPro" id="IPR011990">
    <property type="entry name" value="TPR-like_helical_dom_sf"/>
</dbReference>
<feature type="repeat" description="PPR" evidence="3">
    <location>
        <begin position="79"/>
        <end position="109"/>
    </location>
</feature>
<dbReference type="PANTHER" id="PTHR47936:SF1">
    <property type="entry name" value="PENTATRICOPEPTIDE REPEAT-CONTAINING PROTEIN GUN1, CHLOROPLASTIC"/>
    <property type="match status" value="1"/>
</dbReference>
<evidence type="ECO:0000313" key="5">
    <source>
        <dbReference type="Proteomes" id="UP000775213"/>
    </source>
</evidence>
<dbReference type="InterPro" id="IPR002885">
    <property type="entry name" value="PPR_rpt"/>
</dbReference>
<sequence length="109" mass="12772">MIERGAKPDTWSYNAILALHCKIQEVNKALRLLSRIDRDSCLPDRHTYNMLLKMLIGICRFDRVIEVWESMEKRGFFPSASSYAVIVHGLCRKKGKIEEACRYFEMMVE</sequence>
<dbReference type="NCBIfam" id="TIGR00756">
    <property type="entry name" value="PPR"/>
    <property type="match status" value="2"/>
</dbReference>
<dbReference type="Pfam" id="PF01535">
    <property type="entry name" value="PPR"/>
    <property type="match status" value="1"/>
</dbReference>
<dbReference type="Proteomes" id="UP000775213">
    <property type="component" value="Unassembled WGS sequence"/>
</dbReference>
<evidence type="ECO:0000256" key="1">
    <source>
        <dbReference type="ARBA" id="ARBA00007626"/>
    </source>
</evidence>
<evidence type="ECO:0000256" key="3">
    <source>
        <dbReference type="PROSITE-ProRule" id="PRU00708"/>
    </source>
</evidence>
<feature type="repeat" description="PPR" evidence="3">
    <location>
        <begin position="44"/>
        <end position="78"/>
    </location>
</feature>
<dbReference type="AlphaFoldDB" id="A0AAV7GSR5"/>
<feature type="repeat" description="PPR" evidence="3">
    <location>
        <begin position="9"/>
        <end position="43"/>
    </location>
</feature>
<dbReference type="PROSITE" id="PS51375">
    <property type="entry name" value="PPR"/>
    <property type="match status" value="3"/>
</dbReference>
<dbReference type="Gene3D" id="1.25.40.10">
    <property type="entry name" value="Tetratricopeptide repeat domain"/>
    <property type="match status" value="1"/>
</dbReference>
<proteinExistence type="inferred from homology"/>
<dbReference type="PANTHER" id="PTHR47936">
    <property type="entry name" value="PPR_LONG DOMAIN-CONTAINING PROTEIN"/>
    <property type="match status" value="1"/>
</dbReference>
<comment type="similarity">
    <text evidence="1">Belongs to the PPR family. P subfamily.</text>
</comment>
<protein>
    <recommendedName>
        <fullName evidence="6">Pentatricopeptide repeat-containing protein</fullName>
    </recommendedName>
</protein>
<name>A0AAV7GSR5_DENCH</name>
<evidence type="ECO:0000256" key="2">
    <source>
        <dbReference type="ARBA" id="ARBA00022737"/>
    </source>
</evidence>
<comment type="caution">
    <text evidence="4">The sequence shown here is derived from an EMBL/GenBank/DDBJ whole genome shotgun (WGS) entry which is preliminary data.</text>
</comment>
<evidence type="ECO:0008006" key="6">
    <source>
        <dbReference type="Google" id="ProtNLM"/>
    </source>
</evidence>
<reference evidence="4 5" key="1">
    <citation type="journal article" date="2021" name="Hortic Res">
        <title>Chromosome-scale assembly of the Dendrobium chrysotoxum genome enhances the understanding of orchid evolution.</title>
        <authorList>
            <person name="Zhang Y."/>
            <person name="Zhang G.Q."/>
            <person name="Zhang D."/>
            <person name="Liu X.D."/>
            <person name="Xu X.Y."/>
            <person name="Sun W.H."/>
            <person name="Yu X."/>
            <person name="Zhu X."/>
            <person name="Wang Z.W."/>
            <person name="Zhao X."/>
            <person name="Zhong W.Y."/>
            <person name="Chen H."/>
            <person name="Yin W.L."/>
            <person name="Huang T."/>
            <person name="Niu S.C."/>
            <person name="Liu Z.J."/>
        </authorList>
    </citation>
    <scope>NUCLEOTIDE SEQUENCE [LARGE SCALE GENOMIC DNA]</scope>
    <source>
        <strain evidence="4">Lindl</strain>
    </source>
</reference>
<gene>
    <name evidence="4" type="ORF">IEQ34_011542</name>
</gene>
<accession>A0AAV7GSR5</accession>
<dbReference type="EMBL" id="JAGFBR010000011">
    <property type="protein sequence ID" value="KAH0458728.1"/>
    <property type="molecule type" value="Genomic_DNA"/>
</dbReference>
<keyword evidence="5" id="KW-1185">Reference proteome</keyword>